<reference evidence="2" key="1">
    <citation type="submission" date="2018-02" db="EMBL/GenBank/DDBJ databases">
        <authorList>
            <person name="Cohen D.B."/>
            <person name="Kent A.D."/>
        </authorList>
    </citation>
    <scope>NUCLEOTIDE SEQUENCE</scope>
</reference>
<evidence type="ECO:0000256" key="1">
    <source>
        <dbReference type="ARBA" id="ARBA00022679"/>
    </source>
</evidence>
<gene>
    <name evidence="2" type="ORF">FSB_LOCUS50243</name>
</gene>
<dbReference type="Gene3D" id="3.30.559.10">
    <property type="entry name" value="Chloramphenicol acetyltransferase-like domain"/>
    <property type="match status" value="1"/>
</dbReference>
<name>A0A2N9IEL3_FAGSY</name>
<dbReference type="InterPro" id="IPR023213">
    <property type="entry name" value="CAT-like_dom_sf"/>
</dbReference>
<dbReference type="InterPro" id="IPR051283">
    <property type="entry name" value="Sec_Metabolite_Acyltrans"/>
</dbReference>
<dbReference type="GO" id="GO:0016740">
    <property type="term" value="F:transferase activity"/>
    <property type="evidence" value="ECO:0007669"/>
    <property type="project" value="UniProtKB-KW"/>
</dbReference>
<dbReference type="EMBL" id="OIVN01005421">
    <property type="protein sequence ID" value="SPD22361.1"/>
    <property type="molecule type" value="Genomic_DNA"/>
</dbReference>
<dbReference type="Pfam" id="PF02458">
    <property type="entry name" value="Transferase"/>
    <property type="match status" value="1"/>
</dbReference>
<keyword evidence="1" id="KW-0808">Transferase</keyword>
<organism evidence="2">
    <name type="scientific">Fagus sylvatica</name>
    <name type="common">Beechnut</name>
    <dbReference type="NCBI Taxonomy" id="28930"/>
    <lineage>
        <taxon>Eukaryota</taxon>
        <taxon>Viridiplantae</taxon>
        <taxon>Streptophyta</taxon>
        <taxon>Embryophyta</taxon>
        <taxon>Tracheophyta</taxon>
        <taxon>Spermatophyta</taxon>
        <taxon>Magnoliopsida</taxon>
        <taxon>eudicotyledons</taxon>
        <taxon>Gunneridae</taxon>
        <taxon>Pentapetalae</taxon>
        <taxon>rosids</taxon>
        <taxon>fabids</taxon>
        <taxon>Fagales</taxon>
        <taxon>Fagaceae</taxon>
        <taxon>Fagus</taxon>
    </lineage>
</organism>
<proteinExistence type="predicted"/>
<evidence type="ECO:0000313" key="2">
    <source>
        <dbReference type="EMBL" id="SPD22361.1"/>
    </source>
</evidence>
<dbReference type="PANTHER" id="PTHR31896:SF39">
    <property type="entry name" value="PROTEIN ENHANCED PSEUDOMONAS SUSCEPTIBILITY 1-LIKE"/>
    <property type="match status" value="1"/>
</dbReference>
<sequence length="211" mass="23640">MTTRPPLSFLTAITLESTLSMRWQMMSTVADILEPIYVPDIVNSFFLMNGVLNYQGISKPLLAVQVTELVDGIFIGCTLEPQLRHCSNNQEVHYHPVVGTRQRIQPPLPEEYFGNAVLHGNVTTTAGNLLEHGIRLGGLADKRGDCFSNNKRSEEVFRGLAIAMRSGANNKYDVNSVSRGRRRKHELLKLAFLPETLQAMEDDAKFIEARL</sequence>
<dbReference type="PANTHER" id="PTHR31896">
    <property type="entry name" value="FAMILY REGULATORY PROTEIN, PUTATIVE (AFU_ORTHOLOGUE AFUA_3G14730)-RELATED"/>
    <property type="match status" value="1"/>
</dbReference>
<protein>
    <submittedName>
        <fullName evidence="2">Uncharacterized protein</fullName>
    </submittedName>
</protein>
<dbReference type="AlphaFoldDB" id="A0A2N9IEL3"/>
<accession>A0A2N9IEL3</accession>